<gene>
    <name evidence="1" type="primary">ORF174375</name>
</gene>
<name>A0A0B7BCL9_9EUPU</name>
<protein>
    <submittedName>
        <fullName evidence="1">Uncharacterized protein</fullName>
    </submittedName>
</protein>
<dbReference type="AlphaFoldDB" id="A0A0B7BCL9"/>
<reference evidence="1" key="1">
    <citation type="submission" date="2014-12" db="EMBL/GenBank/DDBJ databases">
        <title>Insight into the proteome of Arion vulgaris.</title>
        <authorList>
            <person name="Aradska J."/>
            <person name="Bulat T."/>
            <person name="Smidak R."/>
            <person name="Sarate P."/>
            <person name="Gangsoo J."/>
            <person name="Sialana F."/>
            <person name="Bilban M."/>
            <person name="Lubec G."/>
        </authorList>
    </citation>
    <scope>NUCLEOTIDE SEQUENCE</scope>
    <source>
        <tissue evidence="1">Skin</tissue>
    </source>
</reference>
<evidence type="ECO:0000313" key="1">
    <source>
        <dbReference type="EMBL" id="CEK90031.1"/>
    </source>
</evidence>
<organism evidence="1">
    <name type="scientific">Arion vulgaris</name>
    <dbReference type="NCBI Taxonomy" id="1028688"/>
    <lineage>
        <taxon>Eukaryota</taxon>
        <taxon>Metazoa</taxon>
        <taxon>Spiralia</taxon>
        <taxon>Lophotrochozoa</taxon>
        <taxon>Mollusca</taxon>
        <taxon>Gastropoda</taxon>
        <taxon>Heterobranchia</taxon>
        <taxon>Euthyneura</taxon>
        <taxon>Panpulmonata</taxon>
        <taxon>Eupulmonata</taxon>
        <taxon>Stylommatophora</taxon>
        <taxon>Helicina</taxon>
        <taxon>Arionoidea</taxon>
        <taxon>Arionidae</taxon>
        <taxon>Arion</taxon>
    </lineage>
</organism>
<feature type="non-terminal residue" evidence="1">
    <location>
        <position position="68"/>
    </location>
</feature>
<sequence>HRTGVVSCCMLRKTRGSDLNTYGLIGPMCSDGDMPIKLNLLWLAATRLETYWGNWNTYGWTNWFHVPR</sequence>
<dbReference type="EMBL" id="HACG01043166">
    <property type="protein sequence ID" value="CEK90031.1"/>
    <property type="molecule type" value="Transcribed_RNA"/>
</dbReference>
<accession>A0A0B7BCL9</accession>
<feature type="non-terminal residue" evidence="1">
    <location>
        <position position="1"/>
    </location>
</feature>
<proteinExistence type="predicted"/>